<evidence type="ECO:0000313" key="1">
    <source>
        <dbReference type="EMBL" id="GHF37416.1"/>
    </source>
</evidence>
<name>A0A8J3M461_9RHOB</name>
<dbReference type="AlphaFoldDB" id="A0A8J3M461"/>
<reference evidence="1" key="2">
    <citation type="submission" date="2020-09" db="EMBL/GenBank/DDBJ databases">
        <authorList>
            <person name="Sun Q."/>
            <person name="Kim S."/>
        </authorList>
    </citation>
    <scope>NUCLEOTIDE SEQUENCE</scope>
    <source>
        <strain evidence="1">KCTC 42650</strain>
    </source>
</reference>
<dbReference type="EMBL" id="BNCJ01000001">
    <property type="protein sequence ID" value="GHF37416.1"/>
    <property type="molecule type" value="Genomic_DNA"/>
</dbReference>
<keyword evidence="2" id="KW-1185">Reference proteome</keyword>
<evidence type="ECO:0000313" key="2">
    <source>
        <dbReference type="Proteomes" id="UP000626220"/>
    </source>
</evidence>
<organism evidence="1 2">
    <name type="scientific">Seohaeicola zhoushanensis</name>
    <dbReference type="NCBI Taxonomy" id="1569283"/>
    <lineage>
        <taxon>Bacteria</taxon>
        <taxon>Pseudomonadati</taxon>
        <taxon>Pseudomonadota</taxon>
        <taxon>Alphaproteobacteria</taxon>
        <taxon>Rhodobacterales</taxon>
        <taxon>Roseobacteraceae</taxon>
        <taxon>Seohaeicola</taxon>
    </lineage>
</organism>
<sequence>MTRPQHAIGLLATAAIAVAATWSLALPGGAEDIRLPPRHLAAMGEIPQGAILVFDDNGLLQNVVTDHMTAQIDAENTALHPLGR</sequence>
<proteinExistence type="predicted"/>
<dbReference type="RefSeq" id="WP_189678606.1">
    <property type="nucleotide sequence ID" value="NZ_BNCJ01000001.1"/>
</dbReference>
<reference evidence="1" key="1">
    <citation type="journal article" date="2014" name="Int. J. Syst. Evol. Microbiol.">
        <title>Complete genome sequence of Corynebacterium casei LMG S-19264T (=DSM 44701T), isolated from a smear-ripened cheese.</title>
        <authorList>
            <consortium name="US DOE Joint Genome Institute (JGI-PGF)"/>
            <person name="Walter F."/>
            <person name="Albersmeier A."/>
            <person name="Kalinowski J."/>
            <person name="Ruckert C."/>
        </authorList>
    </citation>
    <scope>NUCLEOTIDE SEQUENCE</scope>
    <source>
        <strain evidence="1">KCTC 42650</strain>
    </source>
</reference>
<protein>
    <submittedName>
        <fullName evidence="1">Uncharacterized protein</fullName>
    </submittedName>
</protein>
<gene>
    <name evidence="1" type="ORF">GCM10017056_06650</name>
</gene>
<dbReference type="Proteomes" id="UP000626220">
    <property type="component" value="Unassembled WGS sequence"/>
</dbReference>
<accession>A0A8J3M461</accession>
<comment type="caution">
    <text evidence="1">The sequence shown here is derived from an EMBL/GenBank/DDBJ whole genome shotgun (WGS) entry which is preliminary data.</text>
</comment>